<dbReference type="Pfam" id="PF10209">
    <property type="entry name" value="DUF2340"/>
    <property type="match status" value="1"/>
</dbReference>
<name>A0A0F7SHG5_PHARH</name>
<evidence type="ECO:0000256" key="1">
    <source>
        <dbReference type="ARBA" id="ARBA00007176"/>
    </source>
</evidence>
<evidence type="ECO:0000313" key="2">
    <source>
        <dbReference type="EMBL" id="CDZ96467.1"/>
    </source>
</evidence>
<accession>A0A0F7SHG5</accession>
<dbReference type="AlphaFoldDB" id="A0A0F7SHG5"/>
<dbReference type="PANTHER" id="PTHR18444:SF9">
    <property type="entry name" value="UPF0538 PROTEIN C2ORF76"/>
    <property type="match status" value="1"/>
</dbReference>
<dbReference type="EMBL" id="LN483144">
    <property type="protein sequence ID" value="CDZ96467.1"/>
    <property type="molecule type" value="Genomic_DNA"/>
</dbReference>
<reference evidence="2" key="1">
    <citation type="submission" date="2014-08" db="EMBL/GenBank/DDBJ databases">
        <authorList>
            <person name="Sharma Rahul"/>
            <person name="Thines Marco"/>
        </authorList>
    </citation>
    <scope>NUCLEOTIDE SEQUENCE</scope>
</reference>
<dbReference type="PANTHER" id="PTHR18444">
    <property type="entry name" value="UPF0538 FAMILY MEMBER"/>
    <property type="match status" value="1"/>
</dbReference>
<sequence length="170" mass="18989">MSAELTPGPSKTTASFFPSYAPVVSSSEDRASELTSTLNSPNNATLTVRIIKSFPYRSMKALVLKGVDLEKPNGVDELMNRCKKEIPITLGFKPFKTSIDKLDTIKLYTKAHGHKTMNLIINFEDDETDILSPGTEATLASYGIENETELSFFNREEYEAFKLNPELKWA</sequence>
<comment type="similarity">
    <text evidence="1">Belongs to the UPF0538 family.</text>
</comment>
<proteinExistence type="inferred from homology"/>
<dbReference type="InterPro" id="IPR018794">
    <property type="entry name" value="UPF0538"/>
</dbReference>
<organism evidence="2">
    <name type="scientific">Phaffia rhodozyma</name>
    <name type="common">Yeast</name>
    <name type="synonym">Xanthophyllomyces dendrorhous</name>
    <dbReference type="NCBI Taxonomy" id="264483"/>
    <lineage>
        <taxon>Eukaryota</taxon>
        <taxon>Fungi</taxon>
        <taxon>Dikarya</taxon>
        <taxon>Basidiomycota</taxon>
        <taxon>Agaricomycotina</taxon>
        <taxon>Tremellomycetes</taxon>
        <taxon>Cystofilobasidiales</taxon>
        <taxon>Mrakiaceae</taxon>
        <taxon>Phaffia</taxon>
    </lineage>
</organism>
<protein>
    <submittedName>
        <fullName evidence="2">Uncharacterized conserved protein</fullName>
    </submittedName>
</protein>